<dbReference type="Pfam" id="PF09339">
    <property type="entry name" value="HTH_IclR"/>
    <property type="match status" value="1"/>
</dbReference>
<reference evidence="6 7" key="1">
    <citation type="submission" date="2021-06" db="EMBL/GenBank/DDBJ databases">
        <title>Genome-based taxonomic framework of Microbacterium strains isolated from marine environment, the description of four new species and reclassification of four preexisting species.</title>
        <authorList>
            <person name="Lee S.D."/>
            <person name="Kim S.-M."/>
            <person name="Byeon Y.-S."/>
            <person name="Yang H.L."/>
            <person name="Kim I.S."/>
        </authorList>
    </citation>
    <scope>NUCLEOTIDE SEQUENCE [LARGE SCALE GENOMIC DNA]</scope>
    <source>
        <strain evidence="6 7">SSW1-49</strain>
    </source>
</reference>
<sequence length="259" mass="27873">MNENKTAVVKSADRALSVLEYLAREPSPRSLADIAAELGIPRSSVFGLLHNLTGRGWLTAYDGAVTTYRIGPQALTVGSAYIAGDDIVRRSEAVIDELSAALGETVHLGVLDGSEIVYLAKRDARHSLRLVSSVGFRLPAYATALGKMLLSDLSGAQRDWILSLPRRRITAKTLVDGDALLADLEETRARGYAIDDEESTEGVRCFAVPLGTHAPHTHAISCSVPVARLDDVFQDRVVQELRRAAAAYAQIESTFGSEG</sequence>
<comment type="caution">
    <text evidence="6">The sequence shown here is derived from an EMBL/GenBank/DDBJ whole genome shotgun (WGS) entry which is preliminary data.</text>
</comment>
<dbReference type="SUPFAM" id="SSF55781">
    <property type="entry name" value="GAF domain-like"/>
    <property type="match status" value="1"/>
</dbReference>
<feature type="domain" description="IclR-ED" evidence="5">
    <location>
        <begin position="73"/>
        <end position="257"/>
    </location>
</feature>
<dbReference type="InterPro" id="IPR036388">
    <property type="entry name" value="WH-like_DNA-bd_sf"/>
</dbReference>
<proteinExistence type="predicted"/>
<evidence type="ECO:0000259" key="4">
    <source>
        <dbReference type="PROSITE" id="PS51077"/>
    </source>
</evidence>
<dbReference type="SMART" id="SM00346">
    <property type="entry name" value="HTH_ICLR"/>
    <property type="match status" value="1"/>
</dbReference>
<dbReference type="RefSeq" id="WP_247628390.1">
    <property type="nucleotide sequence ID" value="NZ_JAHWXN010000001.1"/>
</dbReference>
<feature type="domain" description="HTH iclR-type" evidence="4">
    <location>
        <begin position="9"/>
        <end position="72"/>
    </location>
</feature>
<keyword evidence="2" id="KW-0238">DNA-binding</keyword>
<keyword evidence="1" id="KW-0805">Transcription regulation</keyword>
<accession>A0ABT0FA86</accession>
<evidence type="ECO:0000256" key="3">
    <source>
        <dbReference type="ARBA" id="ARBA00023163"/>
    </source>
</evidence>
<dbReference type="InterPro" id="IPR050707">
    <property type="entry name" value="HTH_MetabolicPath_Reg"/>
</dbReference>
<dbReference type="PANTHER" id="PTHR30136:SF24">
    <property type="entry name" value="HTH-TYPE TRANSCRIPTIONAL REPRESSOR ALLR"/>
    <property type="match status" value="1"/>
</dbReference>
<keyword evidence="7" id="KW-1185">Reference proteome</keyword>
<dbReference type="InterPro" id="IPR014757">
    <property type="entry name" value="Tscrpt_reg_IclR_C"/>
</dbReference>
<dbReference type="EMBL" id="JAHWXN010000001">
    <property type="protein sequence ID" value="MCK2034938.1"/>
    <property type="molecule type" value="Genomic_DNA"/>
</dbReference>
<keyword evidence="3" id="KW-0804">Transcription</keyword>
<dbReference type="InterPro" id="IPR036390">
    <property type="entry name" value="WH_DNA-bd_sf"/>
</dbReference>
<dbReference type="SUPFAM" id="SSF46785">
    <property type="entry name" value="Winged helix' DNA-binding domain"/>
    <property type="match status" value="1"/>
</dbReference>
<dbReference type="Gene3D" id="1.10.10.10">
    <property type="entry name" value="Winged helix-like DNA-binding domain superfamily/Winged helix DNA-binding domain"/>
    <property type="match status" value="1"/>
</dbReference>
<evidence type="ECO:0000259" key="5">
    <source>
        <dbReference type="PROSITE" id="PS51078"/>
    </source>
</evidence>
<dbReference type="Gene3D" id="3.30.450.40">
    <property type="match status" value="1"/>
</dbReference>
<evidence type="ECO:0000313" key="7">
    <source>
        <dbReference type="Proteomes" id="UP001300096"/>
    </source>
</evidence>
<name>A0ABT0FA86_9MICO</name>
<organism evidence="6 7">
    <name type="scientific">Microbacterium croceum</name>
    <dbReference type="NCBI Taxonomy" id="2851645"/>
    <lineage>
        <taxon>Bacteria</taxon>
        <taxon>Bacillati</taxon>
        <taxon>Actinomycetota</taxon>
        <taxon>Actinomycetes</taxon>
        <taxon>Micrococcales</taxon>
        <taxon>Microbacteriaceae</taxon>
        <taxon>Microbacterium</taxon>
    </lineage>
</organism>
<dbReference type="Pfam" id="PF01614">
    <property type="entry name" value="IclR_C"/>
    <property type="match status" value="1"/>
</dbReference>
<dbReference type="Proteomes" id="UP001300096">
    <property type="component" value="Unassembled WGS sequence"/>
</dbReference>
<dbReference type="InterPro" id="IPR005471">
    <property type="entry name" value="Tscrpt_reg_IclR_N"/>
</dbReference>
<evidence type="ECO:0000256" key="1">
    <source>
        <dbReference type="ARBA" id="ARBA00023015"/>
    </source>
</evidence>
<evidence type="ECO:0000256" key="2">
    <source>
        <dbReference type="ARBA" id="ARBA00023125"/>
    </source>
</evidence>
<dbReference type="PROSITE" id="PS51078">
    <property type="entry name" value="ICLR_ED"/>
    <property type="match status" value="1"/>
</dbReference>
<evidence type="ECO:0000313" key="6">
    <source>
        <dbReference type="EMBL" id="MCK2034938.1"/>
    </source>
</evidence>
<dbReference type="PANTHER" id="PTHR30136">
    <property type="entry name" value="HELIX-TURN-HELIX TRANSCRIPTIONAL REGULATOR, ICLR FAMILY"/>
    <property type="match status" value="1"/>
</dbReference>
<dbReference type="InterPro" id="IPR029016">
    <property type="entry name" value="GAF-like_dom_sf"/>
</dbReference>
<protein>
    <submittedName>
        <fullName evidence="6">IclR family transcriptional regulator</fullName>
    </submittedName>
</protein>
<gene>
    <name evidence="6" type="ORF">KZC51_02205</name>
</gene>
<dbReference type="PROSITE" id="PS51077">
    <property type="entry name" value="HTH_ICLR"/>
    <property type="match status" value="1"/>
</dbReference>